<dbReference type="AlphaFoldDB" id="A0A8S9JVJ9"/>
<evidence type="ECO:0000256" key="1">
    <source>
        <dbReference type="SAM" id="SignalP"/>
    </source>
</evidence>
<sequence>MSILVTWCGFWASNGLEICLAHVLESLSIDTNSALSIDSPSLLDSFVLRGRLTTLQSLSMARHLTRLCSSTLKRLQKTPKSPHSSKSFMNLTLGRGISNRLLDLHDYISIIPAIPEGIVSPDTPQRFSLSEVFLFPGKGVVPGTGPGILHSGEAGCLLAGTQRPVSCLWGITCALKSTGVAHSQQASLRQDIAPVILRSWVPHRPEPYSEPEGGPIPLFQTGVWCYRTADFLSKMEKLWDSDGVLEPEEPGALMFPEEELKGLMCGNRSGGWWPFG</sequence>
<accession>A0A8S9JVJ9</accession>
<comment type="caution">
    <text evidence="2">The sequence shown here is derived from an EMBL/GenBank/DDBJ whole genome shotgun (WGS) entry which is preliminary data.</text>
</comment>
<gene>
    <name evidence="2" type="ORF">F2Q70_00036161</name>
</gene>
<proteinExistence type="predicted"/>
<organism evidence="2">
    <name type="scientific">Brassica cretica</name>
    <name type="common">Mustard</name>
    <dbReference type="NCBI Taxonomy" id="69181"/>
    <lineage>
        <taxon>Eukaryota</taxon>
        <taxon>Viridiplantae</taxon>
        <taxon>Streptophyta</taxon>
        <taxon>Embryophyta</taxon>
        <taxon>Tracheophyta</taxon>
        <taxon>Spermatophyta</taxon>
        <taxon>Magnoliopsida</taxon>
        <taxon>eudicotyledons</taxon>
        <taxon>Gunneridae</taxon>
        <taxon>Pentapetalae</taxon>
        <taxon>rosids</taxon>
        <taxon>malvids</taxon>
        <taxon>Brassicales</taxon>
        <taxon>Brassicaceae</taxon>
        <taxon>Brassiceae</taxon>
        <taxon>Brassica</taxon>
    </lineage>
</organism>
<keyword evidence="1" id="KW-0732">Signal</keyword>
<feature type="chain" id="PRO_5035913240" evidence="1">
    <location>
        <begin position="16"/>
        <end position="276"/>
    </location>
</feature>
<evidence type="ECO:0000313" key="2">
    <source>
        <dbReference type="EMBL" id="KAF2586054.1"/>
    </source>
</evidence>
<dbReference type="EMBL" id="QGKY02000246">
    <property type="protein sequence ID" value="KAF2586054.1"/>
    <property type="molecule type" value="Genomic_DNA"/>
</dbReference>
<feature type="signal peptide" evidence="1">
    <location>
        <begin position="1"/>
        <end position="15"/>
    </location>
</feature>
<protein>
    <submittedName>
        <fullName evidence="2">Uncharacterized protein</fullName>
    </submittedName>
</protein>
<reference evidence="2" key="1">
    <citation type="submission" date="2019-12" db="EMBL/GenBank/DDBJ databases">
        <title>Genome sequencing and annotation of Brassica cretica.</title>
        <authorList>
            <person name="Studholme D.J."/>
            <person name="Sarris P.F."/>
        </authorList>
    </citation>
    <scope>NUCLEOTIDE SEQUENCE</scope>
    <source>
        <strain evidence="2">PFS-102/07</strain>
        <tissue evidence="2">Leaf</tissue>
    </source>
</reference>
<name>A0A8S9JVJ9_BRACR</name>